<dbReference type="Gene3D" id="2.30.270.10">
    <property type="entry name" value="duf1285 protein"/>
    <property type="match status" value="1"/>
</dbReference>
<proteinExistence type="predicted"/>
<dbReference type="InterPro" id="IPR010707">
    <property type="entry name" value="DUF1285"/>
</dbReference>
<gene>
    <name evidence="3" type="ORF">ACFQ0F_04035</name>
</gene>
<reference evidence="4" key="1">
    <citation type="journal article" date="2019" name="Int. J. Syst. Evol. Microbiol.">
        <title>The Global Catalogue of Microorganisms (GCM) 10K type strain sequencing project: providing services to taxonomists for standard genome sequencing and annotation.</title>
        <authorList>
            <consortium name="The Broad Institute Genomics Platform"/>
            <consortium name="The Broad Institute Genome Sequencing Center for Infectious Disease"/>
            <person name="Wu L."/>
            <person name="Ma J."/>
        </authorList>
    </citation>
    <scope>NUCLEOTIDE SEQUENCE [LARGE SCALE GENOMIC DNA]</scope>
    <source>
        <strain evidence="4">CCUG 63419</strain>
    </source>
</reference>
<dbReference type="RefSeq" id="WP_340674678.1">
    <property type="nucleotide sequence ID" value="NZ_JBHTIT010000001.1"/>
</dbReference>
<dbReference type="Gene3D" id="3.10.540.10">
    <property type="entry name" value="duf1285 like domain"/>
    <property type="match status" value="1"/>
</dbReference>
<dbReference type="InterPro" id="IPR023361">
    <property type="entry name" value="DUF1285_beta_roll_sf"/>
</dbReference>
<feature type="domain" description="DUF1285" evidence="2">
    <location>
        <begin position="102"/>
        <end position="197"/>
    </location>
</feature>
<feature type="domain" description="DUF1285" evidence="1">
    <location>
        <begin position="34"/>
        <end position="101"/>
    </location>
</feature>
<accession>A0ABW3HHP2</accession>
<organism evidence="3 4">
    <name type="scientific">Paraperlucidibaca wandonensis</name>
    <dbReference type="NCBI Taxonomy" id="1268273"/>
    <lineage>
        <taxon>Bacteria</taxon>
        <taxon>Pseudomonadati</taxon>
        <taxon>Pseudomonadota</taxon>
        <taxon>Gammaproteobacteria</taxon>
        <taxon>Moraxellales</taxon>
        <taxon>Moraxellaceae</taxon>
        <taxon>Paraperlucidibaca</taxon>
    </lineage>
</organism>
<dbReference type="InterPro" id="IPR048341">
    <property type="entry name" value="DUF1285_N"/>
</dbReference>
<dbReference type="Pfam" id="PF06938">
    <property type="entry name" value="DUF1285_N"/>
    <property type="match status" value="1"/>
</dbReference>
<dbReference type="PIRSF" id="PIRSF029557">
    <property type="entry name" value="UCP029557"/>
    <property type="match status" value="1"/>
</dbReference>
<name>A0ABW3HHP2_9GAMM</name>
<evidence type="ECO:0000313" key="3">
    <source>
        <dbReference type="EMBL" id="MFD0949566.1"/>
    </source>
</evidence>
<dbReference type="Proteomes" id="UP001597044">
    <property type="component" value="Unassembled WGS sequence"/>
</dbReference>
<keyword evidence="4" id="KW-1185">Reference proteome</keyword>
<dbReference type="Pfam" id="PF21028">
    <property type="entry name" value="DUF1285_C"/>
    <property type="match status" value="1"/>
</dbReference>
<evidence type="ECO:0000313" key="4">
    <source>
        <dbReference type="Proteomes" id="UP001597044"/>
    </source>
</evidence>
<comment type="caution">
    <text evidence="3">The sequence shown here is derived from an EMBL/GenBank/DDBJ whole genome shotgun (WGS) entry which is preliminary data.</text>
</comment>
<dbReference type="InterPro" id="IPR048342">
    <property type="entry name" value="DUF1285_C"/>
</dbReference>
<protein>
    <submittedName>
        <fullName evidence="3">DUF1285 domain-containing protein</fullName>
    </submittedName>
</protein>
<sequence length="200" mass="22079">MHNNEKPPSDSKILSNPLAIADQIGTGGGKSKLPPIHLWNPPFCGDIDMEIRRNGDWFYQGSRIQRPALVRLFSTVMRREDDDAYYLVTPVEKVRIRVEDAPLFVVALEVLNEEGGQSLQFTTSTNDVVIASAEHPITVVHGDDGPVPYVHVRDRLTAMISRPVYYELVALGHEVAESGDAAQHTLNVTSAGVDFSLGKF</sequence>
<evidence type="ECO:0000259" key="1">
    <source>
        <dbReference type="Pfam" id="PF06938"/>
    </source>
</evidence>
<evidence type="ECO:0000259" key="2">
    <source>
        <dbReference type="Pfam" id="PF21028"/>
    </source>
</evidence>
<dbReference type="EMBL" id="JBHTIT010000001">
    <property type="protein sequence ID" value="MFD0949566.1"/>
    <property type="molecule type" value="Genomic_DNA"/>
</dbReference>